<organism evidence="1 2">
    <name type="scientific">Candidatus Kaiserbacteria bacterium RIFCSPHIGHO2_02_FULL_59_21</name>
    <dbReference type="NCBI Taxonomy" id="1798500"/>
    <lineage>
        <taxon>Bacteria</taxon>
        <taxon>Candidatus Kaiseribacteriota</taxon>
    </lineage>
</organism>
<proteinExistence type="predicted"/>
<evidence type="ECO:0000313" key="2">
    <source>
        <dbReference type="Proteomes" id="UP000178572"/>
    </source>
</evidence>
<dbReference type="EMBL" id="MFLN01000040">
    <property type="protein sequence ID" value="OGG66610.1"/>
    <property type="molecule type" value="Genomic_DNA"/>
</dbReference>
<dbReference type="AlphaFoldDB" id="A0A1F6DZ88"/>
<accession>A0A1F6DZ88</accession>
<comment type="caution">
    <text evidence="1">The sequence shown here is derived from an EMBL/GenBank/DDBJ whole genome shotgun (WGS) entry which is preliminary data.</text>
</comment>
<dbReference type="STRING" id="1798500.A3C21_02890"/>
<dbReference type="Proteomes" id="UP000178572">
    <property type="component" value="Unassembled WGS sequence"/>
</dbReference>
<reference evidence="1 2" key="1">
    <citation type="journal article" date="2016" name="Nat. Commun.">
        <title>Thousands of microbial genomes shed light on interconnected biogeochemical processes in an aquifer system.</title>
        <authorList>
            <person name="Anantharaman K."/>
            <person name="Brown C.T."/>
            <person name="Hug L.A."/>
            <person name="Sharon I."/>
            <person name="Castelle C.J."/>
            <person name="Probst A.J."/>
            <person name="Thomas B.C."/>
            <person name="Singh A."/>
            <person name="Wilkins M.J."/>
            <person name="Karaoz U."/>
            <person name="Brodie E.L."/>
            <person name="Williams K.H."/>
            <person name="Hubbard S.S."/>
            <person name="Banfield J.F."/>
        </authorList>
    </citation>
    <scope>NUCLEOTIDE SEQUENCE [LARGE SCALE GENOMIC DNA]</scope>
</reference>
<protein>
    <submittedName>
        <fullName evidence="1">Uncharacterized protein</fullName>
    </submittedName>
</protein>
<name>A0A1F6DZ88_9BACT</name>
<sequence>MEIDPYRDAFKALEEREVCFDWQEPHFRTSREYARFSRKEPREPGLRRFNPMRELAARQNG</sequence>
<evidence type="ECO:0000313" key="1">
    <source>
        <dbReference type="EMBL" id="OGG66610.1"/>
    </source>
</evidence>
<gene>
    <name evidence="1" type="ORF">A3C21_02890</name>
</gene>